<gene>
    <name evidence="1" type="ORF">COT50_01295</name>
</gene>
<reference evidence="2" key="1">
    <citation type="submission" date="2017-09" db="EMBL/GenBank/DDBJ databases">
        <title>Depth-based differentiation of microbial function through sediment-hosted aquifers and enrichment of novel symbionts in the deep terrestrial subsurface.</title>
        <authorList>
            <person name="Probst A.J."/>
            <person name="Ladd B."/>
            <person name="Jarett J.K."/>
            <person name="Geller-Mcgrath D.E."/>
            <person name="Sieber C.M.K."/>
            <person name="Emerson J.B."/>
            <person name="Anantharaman K."/>
            <person name="Thomas B.C."/>
            <person name="Malmstrom R."/>
            <person name="Stieglmeier M."/>
            <person name="Klingl A."/>
            <person name="Woyke T."/>
            <person name="Ryan C.M."/>
            <person name="Banfield J.F."/>
        </authorList>
    </citation>
    <scope>NUCLEOTIDE SEQUENCE [LARGE SCALE GENOMIC DNA]</scope>
</reference>
<proteinExistence type="predicted"/>
<comment type="caution">
    <text evidence="1">The sequence shown here is derived from an EMBL/GenBank/DDBJ whole genome shotgun (WGS) entry which is preliminary data.</text>
</comment>
<accession>A0A2H0XCB2</accession>
<dbReference type="Gene3D" id="3.40.50.300">
    <property type="entry name" value="P-loop containing nucleotide triphosphate hydrolases"/>
    <property type="match status" value="1"/>
</dbReference>
<name>A0A2H0XCB2_UNCKA</name>
<protein>
    <recommendedName>
        <fullName evidence="3">Orc1-like AAA ATPase domain-containing protein</fullName>
    </recommendedName>
</protein>
<dbReference type="EMBL" id="PEYU01000024">
    <property type="protein sequence ID" value="PIS22564.1"/>
    <property type="molecule type" value="Genomic_DNA"/>
</dbReference>
<sequence>MTNATRVLENPFRPGAGHTPPYLAGRDLEIHEFGKLLKQHTILKNLIISGLRGIGKTVLLESLKPVARKTGWLWAGTDCAESVSISEETMAMRLLTDIALITSNVKVGSINKKSIGFSNEKKSSDVCLDYSYLSNYFNNVPGFISDKLKATLEMVWGHLASLQFIRGIVFAYDEAQTLSDHSEDRQYPLSLLLDVFTYIQKSNIPFMLVLTGLPMLLANLVETRTYSERLFHVVVLEKLTNEESKNAIVKPIETSQHPLKFNESAIDEIIQQSGGYPYFIQYICREVFDIFLQQADAEQELSIPMDAIIKKLDNDFFSGRWAKATERERDLLTLITNSEKAKFKVHEIVALSENSGMKRFGRSQVSQMFRRLITTGLLYKDNNGNYSFAVPLLEKYISRVQKEKN</sequence>
<dbReference type="PANTHER" id="PTHR34301:SF8">
    <property type="entry name" value="ATPASE DOMAIN-CONTAINING PROTEIN"/>
    <property type="match status" value="1"/>
</dbReference>
<dbReference type="PANTHER" id="PTHR34301">
    <property type="entry name" value="DNA-BINDING PROTEIN-RELATED"/>
    <property type="match status" value="1"/>
</dbReference>
<organism evidence="1 2">
    <name type="scientific">candidate division WWE3 bacterium CG08_land_8_20_14_0_20_41_10</name>
    <dbReference type="NCBI Taxonomy" id="1975085"/>
    <lineage>
        <taxon>Bacteria</taxon>
        <taxon>Katanobacteria</taxon>
    </lineage>
</organism>
<dbReference type="InterPro" id="IPR027417">
    <property type="entry name" value="P-loop_NTPase"/>
</dbReference>
<dbReference type="AlphaFoldDB" id="A0A2H0XCB2"/>
<evidence type="ECO:0000313" key="1">
    <source>
        <dbReference type="EMBL" id="PIS22564.1"/>
    </source>
</evidence>
<dbReference type="Proteomes" id="UP000231252">
    <property type="component" value="Unassembled WGS sequence"/>
</dbReference>
<dbReference type="SUPFAM" id="SSF52540">
    <property type="entry name" value="P-loop containing nucleoside triphosphate hydrolases"/>
    <property type="match status" value="1"/>
</dbReference>
<evidence type="ECO:0000313" key="2">
    <source>
        <dbReference type="Proteomes" id="UP000231252"/>
    </source>
</evidence>
<evidence type="ECO:0008006" key="3">
    <source>
        <dbReference type="Google" id="ProtNLM"/>
    </source>
</evidence>